<dbReference type="KEGG" id="lit:FPZ52_11760"/>
<name>A0A5B8IAP1_9RHOB</name>
<protein>
    <submittedName>
        <fullName evidence="2">Glycosyltransferase family 2 protein</fullName>
    </submittedName>
</protein>
<sequence length="247" mass="27216">MPPVFSIVTPVYNAAKTVSETIQSIQEQTLTSWELWLVDDGSTDGSRAVIEDAAAHDARINVISLPGQSGAAVARNAAIEAATGHYIAFLDADDLWKPHKLAVQKAALDDGAGFVFSAYDRIDEDGRLLGSVRVSMQVAYAEALKGNPIGCLTAAYDTRVYGKVLMPDMKRRQDYALWLKLLRQHGPAIGIQESLARYRVRSNSLSSNKRVAMRATWRVYRDCEQLGAIKAGWYFAHYLVNAVGKRI</sequence>
<dbReference type="PANTHER" id="PTHR22916:SF3">
    <property type="entry name" value="UDP-GLCNAC:BETAGAL BETA-1,3-N-ACETYLGLUCOSAMINYLTRANSFERASE-LIKE PROTEIN 1"/>
    <property type="match status" value="1"/>
</dbReference>
<dbReference type="Proteomes" id="UP000318483">
    <property type="component" value="Plasmid unnamed1"/>
</dbReference>
<evidence type="ECO:0000313" key="2">
    <source>
        <dbReference type="EMBL" id="QDY70396.1"/>
    </source>
</evidence>
<dbReference type="InterPro" id="IPR001173">
    <property type="entry name" value="Glyco_trans_2-like"/>
</dbReference>
<feature type="domain" description="Glycosyltransferase 2-like" evidence="1">
    <location>
        <begin position="6"/>
        <end position="131"/>
    </location>
</feature>
<accession>A0A5B8IAP1</accession>
<dbReference type="InterPro" id="IPR029044">
    <property type="entry name" value="Nucleotide-diphossugar_trans"/>
</dbReference>
<gene>
    <name evidence="2" type="ORF">FPZ52_11760</name>
</gene>
<dbReference type="Pfam" id="PF00535">
    <property type="entry name" value="Glycos_transf_2"/>
    <property type="match status" value="1"/>
</dbReference>
<keyword evidence="2" id="KW-0614">Plasmid</keyword>
<evidence type="ECO:0000259" key="1">
    <source>
        <dbReference type="Pfam" id="PF00535"/>
    </source>
</evidence>
<organism evidence="2 3">
    <name type="scientific">Qingshengfaniella alkalisoli</name>
    <dbReference type="NCBI Taxonomy" id="2599296"/>
    <lineage>
        <taxon>Bacteria</taxon>
        <taxon>Pseudomonadati</taxon>
        <taxon>Pseudomonadota</taxon>
        <taxon>Alphaproteobacteria</taxon>
        <taxon>Rhodobacterales</taxon>
        <taxon>Paracoccaceae</taxon>
        <taxon>Qingshengfaniella</taxon>
    </lineage>
</organism>
<keyword evidence="3" id="KW-1185">Reference proteome</keyword>
<dbReference type="EMBL" id="CP042262">
    <property type="protein sequence ID" value="QDY70396.1"/>
    <property type="molecule type" value="Genomic_DNA"/>
</dbReference>
<dbReference type="SUPFAM" id="SSF53448">
    <property type="entry name" value="Nucleotide-diphospho-sugar transferases"/>
    <property type="match status" value="1"/>
</dbReference>
<keyword evidence="2" id="KW-0808">Transferase</keyword>
<proteinExistence type="predicted"/>
<dbReference type="OrthoDB" id="5291101at2"/>
<dbReference type="AlphaFoldDB" id="A0A5B8IAP1"/>
<dbReference type="GO" id="GO:0016758">
    <property type="term" value="F:hexosyltransferase activity"/>
    <property type="evidence" value="ECO:0007669"/>
    <property type="project" value="UniProtKB-ARBA"/>
</dbReference>
<reference evidence="2 3" key="1">
    <citation type="submission" date="2019-07" db="EMBL/GenBank/DDBJ databases">
        <title>Litoreibacter alkalisoli sp. nov., isolated from saline-alkaline soil.</title>
        <authorList>
            <person name="Wang S."/>
            <person name="Xu L."/>
            <person name="Xing Y.-T."/>
            <person name="Sun J.-Q."/>
        </authorList>
    </citation>
    <scope>NUCLEOTIDE SEQUENCE [LARGE SCALE GENOMIC DNA]</scope>
    <source>
        <strain evidence="2 3">LN3S51</strain>
        <plasmid evidence="2 3">unnamed1</plasmid>
    </source>
</reference>
<dbReference type="CDD" id="cd00761">
    <property type="entry name" value="Glyco_tranf_GTA_type"/>
    <property type="match status" value="1"/>
</dbReference>
<dbReference type="RefSeq" id="WP_146365814.1">
    <property type="nucleotide sequence ID" value="NZ_CP042262.1"/>
</dbReference>
<dbReference type="PANTHER" id="PTHR22916">
    <property type="entry name" value="GLYCOSYLTRANSFERASE"/>
    <property type="match status" value="1"/>
</dbReference>
<evidence type="ECO:0000313" key="3">
    <source>
        <dbReference type="Proteomes" id="UP000318483"/>
    </source>
</evidence>
<dbReference type="Gene3D" id="3.90.550.10">
    <property type="entry name" value="Spore Coat Polysaccharide Biosynthesis Protein SpsA, Chain A"/>
    <property type="match status" value="1"/>
</dbReference>
<geneLocation type="plasmid" evidence="2 3">
    <name>unnamed1</name>
</geneLocation>